<accession>A0A9Q3J655</accession>
<sequence length="394" mass="45365">MEVSDNNEESSFKEINSEEVQEMAEEQEISGLYEENSLEVQEKQKKKEAKFGNIPNMEEYPIIEKGLEQKKDSKAKGLFKKISKKYGEQGTIWKKKQKDTISKEDHPSIPKMNKLPRIKVFISKVVSKIKRNHQDSVKWDFQSSGKGPTSEEELSKEEEINNQMNLQVNSITPGKEARQKEPEIKMSEGLPSETQSEANINNDHMQFNNMNFLEESTEEKIKRNKKRDAMNFKLNIYDLGGEKPREEASTENIISENHHVEINHSFRDFSATYIRLGYETIPIMEFLDETSPLNILPIKMATEIGIGLNNTQRNVWKNHVLRNKTAGKVLVTLTAGETTYLNFSARIDYVALGQQFCDYFNIVSRLSSSPQEEGKNKELRTARSGIEEYKSHNV</sequence>
<keyword evidence="3" id="KW-1185">Reference proteome</keyword>
<reference evidence="2" key="1">
    <citation type="submission" date="2021-03" db="EMBL/GenBank/DDBJ databases">
        <title>Draft genome sequence of rust myrtle Austropuccinia psidii MF-1, a brazilian biotype.</title>
        <authorList>
            <person name="Quecine M.C."/>
            <person name="Pachon D.M.R."/>
            <person name="Bonatelli M.L."/>
            <person name="Correr F.H."/>
            <person name="Franceschini L.M."/>
            <person name="Leite T.F."/>
            <person name="Margarido G.R.A."/>
            <person name="Almeida C.A."/>
            <person name="Ferrarezi J.A."/>
            <person name="Labate C.A."/>
        </authorList>
    </citation>
    <scope>NUCLEOTIDE SEQUENCE</scope>
    <source>
        <strain evidence="2">MF-1</strain>
    </source>
</reference>
<feature type="compositionally biased region" description="Acidic residues" evidence="1">
    <location>
        <begin position="17"/>
        <end position="28"/>
    </location>
</feature>
<dbReference type="EMBL" id="AVOT02063603">
    <property type="protein sequence ID" value="MBW0556244.1"/>
    <property type="molecule type" value="Genomic_DNA"/>
</dbReference>
<dbReference type="AlphaFoldDB" id="A0A9Q3J655"/>
<comment type="caution">
    <text evidence="2">The sequence shown here is derived from an EMBL/GenBank/DDBJ whole genome shotgun (WGS) entry which is preliminary data.</text>
</comment>
<protein>
    <submittedName>
        <fullName evidence="2">Uncharacterized protein</fullName>
    </submittedName>
</protein>
<name>A0A9Q3J655_9BASI</name>
<evidence type="ECO:0000313" key="3">
    <source>
        <dbReference type="Proteomes" id="UP000765509"/>
    </source>
</evidence>
<evidence type="ECO:0000313" key="2">
    <source>
        <dbReference type="EMBL" id="MBW0556244.1"/>
    </source>
</evidence>
<dbReference type="Proteomes" id="UP000765509">
    <property type="component" value="Unassembled WGS sequence"/>
</dbReference>
<gene>
    <name evidence="2" type="ORF">O181_095959</name>
</gene>
<feature type="region of interest" description="Disordered" evidence="1">
    <location>
        <begin position="1"/>
        <end position="52"/>
    </location>
</feature>
<proteinExistence type="predicted"/>
<organism evidence="2 3">
    <name type="scientific">Austropuccinia psidii MF-1</name>
    <dbReference type="NCBI Taxonomy" id="1389203"/>
    <lineage>
        <taxon>Eukaryota</taxon>
        <taxon>Fungi</taxon>
        <taxon>Dikarya</taxon>
        <taxon>Basidiomycota</taxon>
        <taxon>Pucciniomycotina</taxon>
        <taxon>Pucciniomycetes</taxon>
        <taxon>Pucciniales</taxon>
        <taxon>Sphaerophragmiaceae</taxon>
        <taxon>Austropuccinia</taxon>
    </lineage>
</organism>
<feature type="region of interest" description="Disordered" evidence="1">
    <location>
        <begin position="137"/>
        <end position="156"/>
    </location>
</feature>
<evidence type="ECO:0000256" key="1">
    <source>
        <dbReference type="SAM" id="MobiDB-lite"/>
    </source>
</evidence>